<dbReference type="SUPFAM" id="SSF53067">
    <property type="entry name" value="Actin-like ATPase domain"/>
    <property type="match status" value="1"/>
</dbReference>
<dbReference type="InterPro" id="IPR049874">
    <property type="entry name" value="ROK_cs"/>
</dbReference>
<dbReference type="Pfam" id="PF00480">
    <property type="entry name" value="ROK"/>
    <property type="match status" value="1"/>
</dbReference>
<evidence type="ECO:0000313" key="3">
    <source>
        <dbReference type="Proteomes" id="UP001221302"/>
    </source>
</evidence>
<dbReference type="Gene3D" id="3.30.420.40">
    <property type="match status" value="2"/>
</dbReference>
<evidence type="ECO:0000256" key="1">
    <source>
        <dbReference type="ARBA" id="ARBA00006479"/>
    </source>
</evidence>
<dbReference type="AlphaFoldDB" id="A0AAE3P285"/>
<dbReference type="EMBL" id="JARGDL010000004">
    <property type="protein sequence ID" value="MDF1611485.1"/>
    <property type="molecule type" value="Genomic_DNA"/>
</dbReference>
<keyword evidence="3" id="KW-1185">Reference proteome</keyword>
<protein>
    <submittedName>
        <fullName evidence="2">ROK family protein</fullName>
    </submittedName>
</protein>
<accession>A0AAE3P285</accession>
<comment type="similarity">
    <text evidence="1">Belongs to the ROK (NagC/XylR) family.</text>
</comment>
<reference evidence="2" key="1">
    <citation type="submission" date="2023-03" db="EMBL/GenBank/DDBJ databases">
        <title>Stygiobacter electus gen. nov., sp. nov., facultatively anaerobic thermotolerant bacterium of the class Ignavibacteria from a well of Yessentuki mineral water deposit.</title>
        <authorList>
            <person name="Podosokorskaya O.A."/>
            <person name="Elcheninov A.G."/>
            <person name="Petrova N.F."/>
            <person name="Zavarzina D.G."/>
            <person name="Kublanov I.V."/>
            <person name="Merkel A.Y."/>
        </authorList>
    </citation>
    <scope>NUCLEOTIDE SEQUENCE</scope>
    <source>
        <strain evidence="2">09-Me</strain>
    </source>
</reference>
<name>A0AAE3P285_9BACT</name>
<sequence>MEKTKVTIGVDIGGTNTVFGFVDKNGKIIYSSSIPTHSDKDANQLFERLFNEINTSYKKFENEYKLVGIGIGAPNANYYKGTVEMPPNLNWGMVNVLELIKRYTPLPSAITNDANAAAIGEMIFGAAKGMKNFIVITLGTGLGSGIIVNGDLVYGNDGFAGEIGHTIVFPNGRECGCGRKGCLETYASATGIRRTVFELISSTNIQSKLREKSFEELTSKEIADAANAGDKLALAAFDYTAKILGMKLADSVAYLSPEAIILFGGLALAGDLIFEPTKKYLEENLLNIFKNKVKILPSALPGAEAAVLGSSALIWNELAKKNL</sequence>
<evidence type="ECO:0000313" key="2">
    <source>
        <dbReference type="EMBL" id="MDF1611485.1"/>
    </source>
</evidence>
<proteinExistence type="inferred from homology"/>
<dbReference type="Proteomes" id="UP001221302">
    <property type="component" value="Unassembled WGS sequence"/>
</dbReference>
<dbReference type="InterPro" id="IPR043129">
    <property type="entry name" value="ATPase_NBD"/>
</dbReference>
<gene>
    <name evidence="2" type="ORF">P0M35_04930</name>
</gene>
<dbReference type="PROSITE" id="PS01125">
    <property type="entry name" value="ROK"/>
    <property type="match status" value="1"/>
</dbReference>
<comment type="caution">
    <text evidence="2">The sequence shown here is derived from an EMBL/GenBank/DDBJ whole genome shotgun (WGS) entry which is preliminary data.</text>
</comment>
<dbReference type="InterPro" id="IPR000600">
    <property type="entry name" value="ROK"/>
</dbReference>
<dbReference type="PANTHER" id="PTHR18964:SF149">
    <property type="entry name" value="BIFUNCTIONAL UDP-N-ACETYLGLUCOSAMINE 2-EPIMERASE_N-ACETYLMANNOSAMINE KINASE"/>
    <property type="match status" value="1"/>
</dbReference>
<organism evidence="2 3">
    <name type="scientific">Stygiobacter electus</name>
    <dbReference type="NCBI Taxonomy" id="3032292"/>
    <lineage>
        <taxon>Bacteria</taxon>
        <taxon>Pseudomonadati</taxon>
        <taxon>Ignavibacteriota</taxon>
        <taxon>Ignavibacteria</taxon>
        <taxon>Ignavibacteriales</taxon>
        <taxon>Melioribacteraceae</taxon>
        <taxon>Stygiobacter</taxon>
    </lineage>
</organism>
<dbReference type="PANTHER" id="PTHR18964">
    <property type="entry name" value="ROK (REPRESSOR, ORF, KINASE) FAMILY"/>
    <property type="match status" value="1"/>
</dbReference>
<dbReference type="RefSeq" id="WP_321535252.1">
    <property type="nucleotide sequence ID" value="NZ_JARGDL010000004.1"/>
</dbReference>